<feature type="compositionally biased region" description="Low complexity" evidence="1">
    <location>
        <begin position="105"/>
        <end position="165"/>
    </location>
</feature>
<evidence type="ECO:0000256" key="1">
    <source>
        <dbReference type="SAM" id="MobiDB-lite"/>
    </source>
</evidence>
<dbReference type="Proteomes" id="UP001501842">
    <property type="component" value="Unassembled WGS sequence"/>
</dbReference>
<dbReference type="InterPro" id="IPR011033">
    <property type="entry name" value="PRC_barrel-like_sf"/>
</dbReference>
<feature type="compositionally biased region" description="Basic and acidic residues" evidence="1">
    <location>
        <begin position="79"/>
        <end position="97"/>
    </location>
</feature>
<name>A0ABN3UHG8_9ACTN</name>
<dbReference type="PANTHER" id="PTHR38463:SF1">
    <property type="entry name" value="STRESS RESPONSE PROTEIN YSNF"/>
    <property type="match status" value="1"/>
</dbReference>
<evidence type="ECO:0000259" key="2">
    <source>
        <dbReference type="Pfam" id="PF09557"/>
    </source>
</evidence>
<dbReference type="InterPro" id="IPR052967">
    <property type="entry name" value="Stress_Response_Assoc"/>
</dbReference>
<dbReference type="InterPro" id="IPR019060">
    <property type="entry name" value="DUF2382"/>
</dbReference>
<dbReference type="Pfam" id="PF09557">
    <property type="entry name" value="DUF2382"/>
    <property type="match status" value="1"/>
</dbReference>
<evidence type="ECO:0000313" key="4">
    <source>
        <dbReference type="Proteomes" id="UP001501842"/>
    </source>
</evidence>
<protein>
    <submittedName>
        <fullName evidence="3">PRC and DUF2382 domain-containing protein</fullName>
    </submittedName>
</protein>
<dbReference type="InterPro" id="IPR014747">
    <property type="entry name" value="Bac_photo_RC_H_C"/>
</dbReference>
<sequence>MSTPMDIKKLLGARMTGPDGEELGTIEQIFFDDVTGAQEWARLRMGGLLGGKDRFVPLMGSSLSGKDLAVPYDKTTVKDSPELTVDRHITPEQESQLRSHYGLEAGTQSRTTTTPSSGTGKTSAAASAAAAGVAGGRTETPGTTGPETRTGEPGTAGVTSGAAGAAGLGRERERTGEAARPGHPQELALTRCEERIAFHTEEIELGRVRLHKYVDVVPVEERVRLVHEEFELERLPVTEGAADIREDSVEVVLRGQEAFAVKEIHPVERVRLNIKQVPQERVIRDEVRRERIEIERIEGTPGAHPTGRAEGRGGMGAESSVDRSDEPPGPGRGRKR</sequence>
<reference evidence="3 4" key="1">
    <citation type="journal article" date="2019" name="Int. J. Syst. Evol. Microbiol.">
        <title>The Global Catalogue of Microorganisms (GCM) 10K type strain sequencing project: providing services to taxonomists for standard genome sequencing and annotation.</title>
        <authorList>
            <consortium name="The Broad Institute Genomics Platform"/>
            <consortium name="The Broad Institute Genome Sequencing Center for Infectious Disease"/>
            <person name="Wu L."/>
            <person name="Ma J."/>
        </authorList>
    </citation>
    <scope>NUCLEOTIDE SEQUENCE [LARGE SCALE GENOMIC DNA]</scope>
    <source>
        <strain evidence="3 4">JCM 8201</strain>
    </source>
</reference>
<proteinExistence type="predicted"/>
<comment type="caution">
    <text evidence="3">The sequence shown here is derived from an EMBL/GenBank/DDBJ whole genome shotgun (WGS) entry which is preliminary data.</text>
</comment>
<organism evidence="3 4">
    <name type="scientific">Actinocorallia aurantiaca</name>
    <dbReference type="NCBI Taxonomy" id="46204"/>
    <lineage>
        <taxon>Bacteria</taxon>
        <taxon>Bacillati</taxon>
        <taxon>Actinomycetota</taxon>
        <taxon>Actinomycetes</taxon>
        <taxon>Streptosporangiales</taxon>
        <taxon>Thermomonosporaceae</taxon>
        <taxon>Actinocorallia</taxon>
    </lineage>
</organism>
<feature type="region of interest" description="Disordered" evidence="1">
    <location>
        <begin position="79"/>
        <end position="182"/>
    </location>
</feature>
<feature type="domain" description="DUF2382" evidence="2">
    <location>
        <begin position="189"/>
        <end position="294"/>
    </location>
</feature>
<accession>A0ABN3UHG8</accession>
<dbReference type="Gene3D" id="3.90.50.10">
    <property type="entry name" value="Photosynthetic Reaction Center, subunit H, domain 2"/>
    <property type="match status" value="1"/>
</dbReference>
<evidence type="ECO:0000313" key="3">
    <source>
        <dbReference type="EMBL" id="GAA2731983.1"/>
    </source>
</evidence>
<keyword evidence="4" id="KW-1185">Reference proteome</keyword>
<feature type="region of interest" description="Disordered" evidence="1">
    <location>
        <begin position="295"/>
        <end position="336"/>
    </location>
</feature>
<dbReference type="SUPFAM" id="SSF50346">
    <property type="entry name" value="PRC-barrel domain"/>
    <property type="match status" value="1"/>
</dbReference>
<dbReference type="PANTHER" id="PTHR38463">
    <property type="entry name" value="STRESS RESPONSE PROTEIN YSNF"/>
    <property type="match status" value="1"/>
</dbReference>
<gene>
    <name evidence="3" type="ORF">GCM10010439_48670</name>
</gene>
<dbReference type="EMBL" id="BAAATZ010000021">
    <property type="protein sequence ID" value="GAA2731983.1"/>
    <property type="molecule type" value="Genomic_DNA"/>
</dbReference>